<proteinExistence type="predicted"/>
<accession>A0A2K4ZR46</accession>
<dbReference type="RefSeq" id="WP_103242822.1">
    <property type="nucleotide sequence ID" value="NZ_JANJZD010000001.1"/>
</dbReference>
<dbReference type="Proteomes" id="UP000236311">
    <property type="component" value="Unassembled WGS sequence"/>
</dbReference>
<dbReference type="OrthoDB" id="1861825at2"/>
<dbReference type="EMBL" id="OFSM01000124">
    <property type="protein sequence ID" value="SOY32971.1"/>
    <property type="molecule type" value="Genomic_DNA"/>
</dbReference>
<gene>
    <name evidence="1" type="ORF">AMURIS_05739</name>
</gene>
<dbReference type="InterPro" id="IPR049215">
    <property type="entry name" value="DUF6809"/>
</dbReference>
<sequence>MGKILEAIATDHLCVEPVIYEGDSKFNRARNRYCTLGEKLMAKLNEEERKMLDDYSAAQNEESVLYGIDRFVKGFRLGVLMMIEVISDEDDLILHEGESV</sequence>
<evidence type="ECO:0000313" key="1">
    <source>
        <dbReference type="EMBL" id="SOY32971.1"/>
    </source>
</evidence>
<evidence type="ECO:0000313" key="2">
    <source>
        <dbReference type="Proteomes" id="UP000236311"/>
    </source>
</evidence>
<dbReference type="Pfam" id="PF20648">
    <property type="entry name" value="DUF6809"/>
    <property type="match status" value="1"/>
</dbReference>
<keyword evidence="2" id="KW-1185">Reference proteome</keyword>
<reference evidence="1 2" key="1">
    <citation type="submission" date="2018-01" db="EMBL/GenBank/DDBJ databases">
        <authorList>
            <person name="Gaut B.S."/>
            <person name="Morton B.R."/>
            <person name="Clegg M.T."/>
            <person name="Duvall M.R."/>
        </authorList>
    </citation>
    <scope>NUCLEOTIDE SEQUENCE [LARGE SCALE GENOMIC DNA]</scope>
    <source>
        <strain evidence="1">GP69</strain>
    </source>
</reference>
<organism evidence="1 2">
    <name type="scientific">Acetatifactor muris</name>
    <dbReference type="NCBI Taxonomy" id="879566"/>
    <lineage>
        <taxon>Bacteria</taxon>
        <taxon>Bacillati</taxon>
        <taxon>Bacillota</taxon>
        <taxon>Clostridia</taxon>
        <taxon>Lachnospirales</taxon>
        <taxon>Lachnospiraceae</taxon>
        <taxon>Acetatifactor</taxon>
    </lineage>
</organism>
<dbReference type="AlphaFoldDB" id="A0A2K4ZR46"/>
<name>A0A2K4ZR46_9FIRM</name>
<protein>
    <submittedName>
        <fullName evidence="1">Uncharacterized protein</fullName>
    </submittedName>
</protein>